<dbReference type="Gene3D" id="2.40.10.500">
    <property type="match status" value="2"/>
</dbReference>
<dbReference type="Gene3D" id="2.120.10.30">
    <property type="entry name" value="TolB, C-terminal domain"/>
    <property type="match status" value="1"/>
</dbReference>
<dbReference type="InterPro" id="IPR011009">
    <property type="entry name" value="Kinase-like_dom_sf"/>
</dbReference>
<dbReference type="Pfam" id="PF00069">
    <property type="entry name" value="Pkinase"/>
    <property type="match status" value="1"/>
</dbReference>
<dbReference type="PROSITE" id="PS51125">
    <property type="entry name" value="NHL"/>
    <property type="match status" value="2"/>
</dbReference>
<evidence type="ECO:0000256" key="10">
    <source>
        <dbReference type="ARBA" id="ARBA00022840"/>
    </source>
</evidence>
<sequence>MNSTEGTPFGRYRLLELLGRGGMGEVWRAFDTETNRVVAVKVLPAQLAVDPMFGERFRREANAAAGLNNPHVIPIHHFGEIDGRLYVDMRLVEGRDLQEVLRQGPLESARAVAIVEQVASALHAAHRIGLVHRDVKPSNVLLDDEDFAYLIDFGIARSTDETGLTGTGNIIGTWAYLAPERISAGQLDPRSDVYALACVLHECLTGQQPYPASSLEQQISAHLTSPPPRPSQLRAGVPAQLDAVIAAGMAKDPDQRYATTKELARAAREAIAVPTAPGPVARPEPALQPPPRRAPASPPTATAPAPRPPAPYQTRARPRPVPPAPQIHTVPVSRAPVLDKPPEAEPPGDNPPWWRRKVVIILAVMIVAVAITVGIWSTVGSTGSTGNSQGQVALPIKCANDLGRGLAVDTAGAVYIACSDNSGVFKLSAGTNGPVKLPFPGGDFRGVAVDTKGAVYAICDSRVYRLPAGARTAIELPFGGLDNPWGLAVDTAGAVYVAESGKNRVLKLVSGTPVELPFWDLNKPVSVAVDTAGAVYVTDLDARLFQLPRGASTAVDVTPAPSAISMAVDTGDRIYFISGGVNQRVFKLSANSSVPLELPFDGLYNPSNIAVDNAGAVYVTDDSHRVLKLTVG</sequence>
<reference evidence="18 19" key="1">
    <citation type="journal article" date="2019" name="Emerg. Microbes Infect.">
        <title>Comprehensive subspecies identification of 175 nontuberculous mycobacteria species based on 7547 genomic profiles.</title>
        <authorList>
            <person name="Matsumoto Y."/>
            <person name="Kinjo T."/>
            <person name="Motooka D."/>
            <person name="Nabeya D."/>
            <person name="Jung N."/>
            <person name="Uechi K."/>
            <person name="Horii T."/>
            <person name="Iida T."/>
            <person name="Fujita J."/>
            <person name="Nakamura S."/>
        </authorList>
    </citation>
    <scope>NUCLEOTIDE SEQUENCE [LARGE SCALE GENOMIC DNA]</scope>
    <source>
        <strain evidence="18 19">JCM 30725</strain>
    </source>
</reference>
<feature type="domain" description="Protein kinase" evidence="17">
    <location>
        <begin position="12"/>
        <end position="271"/>
    </location>
</feature>
<keyword evidence="3" id="KW-1003">Cell membrane</keyword>
<dbReference type="EC" id="2.7.11.1" evidence="2"/>
<evidence type="ECO:0000256" key="2">
    <source>
        <dbReference type="ARBA" id="ARBA00012513"/>
    </source>
</evidence>
<name>A0A7I9YRG8_MYCBU</name>
<dbReference type="InterPro" id="IPR008271">
    <property type="entry name" value="Ser/Thr_kinase_AS"/>
</dbReference>
<feature type="repeat" description="NHL" evidence="13">
    <location>
        <begin position="479"/>
        <end position="511"/>
    </location>
</feature>
<evidence type="ECO:0000256" key="12">
    <source>
        <dbReference type="ARBA" id="ARBA00023136"/>
    </source>
</evidence>
<dbReference type="CDD" id="cd14014">
    <property type="entry name" value="STKc_PknB_like"/>
    <property type="match status" value="1"/>
</dbReference>
<dbReference type="AlphaFoldDB" id="A0A7I9YRG8"/>
<proteinExistence type="predicted"/>
<dbReference type="GO" id="GO:0005886">
    <property type="term" value="C:plasma membrane"/>
    <property type="evidence" value="ECO:0007669"/>
    <property type="project" value="UniProtKB-SubCell"/>
</dbReference>
<dbReference type="InterPro" id="IPR001258">
    <property type="entry name" value="NHL_repeat"/>
</dbReference>
<dbReference type="GO" id="GO:0005524">
    <property type="term" value="F:ATP binding"/>
    <property type="evidence" value="ECO:0007669"/>
    <property type="project" value="UniProtKB-UniRule"/>
</dbReference>
<dbReference type="InterPro" id="IPR017441">
    <property type="entry name" value="Protein_kinase_ATP_BS"/>
</dbReference>
<evidence type="ECO:0000256" key="4">
    <source>
        <dbReference type="ARBA" id="ARBA00022527"/>
    </source>
</evidence>
<evidence type="ECO:0000259" key="17">
    <source>
        <dbReference type="PROSITE" id="PS50011"/>
    </source>
</evidence>
<keyword evidence="7" id="KW-0677">Repeat</keyword>
<evidence type="ECO:0000256" key="5">
    <source>
        <dbReference type="ARBA" id="ARBA00022679"/>
    </source>
</evidence>
<evidence type="ECO:0000256" key="14">
    <source>
        <dbReference type="PROSITE-ProRule" id="PRU10141"/>
    </source>
</evidence>
<dbReference type="Proteomes" id="UP000465360">
    <property type="component" value="Unassembled WGS sequence"/>
</dbReference>
<comment type="caution">
    <text evidence="18">The sequence shown here is derived from an EMBL/GenBank/DDBJ whole genome shotgun (WGS) entry which is preliminary data.</text>
</comment>
<dbReference type="SUPFAM" id="SSF101898">
    <property type="entry name" value="NHL repeat"/>
    <property type="match status" value="1"/>
</dbReference>
<dbReference type="SUPFAM" id="SSF56112">
    <property type="entry name" value="Protein kinase-like (PK-like)"/>
    <property type="match status" value="1"/>
</dbReference>
<evidence type="ECO:0000256" key="3">
    <source>
        <dbReference type="ARBA" id="ARBA00022475"/>
    </source>
</evidence>
<dbReference type="PROSITE" id="PS00108">
    <property type="entry name" value="PROTEIN_KINASE_ST"/>
    <property type="match status" value="1"/>
</dbReference>
<keyword evidence="10 14" id="KW-0067">ATP-binding</keyword>
<evidence type="ECO:0000256" key="7">
    <source>
        <dbReference type="ARBA" id="ARBA00022737"/>
    </source>
</evidence>
<dbReference type="GO" id="GO:0080090">
    <property type="term" value="P:regulation of primary metabolic process"/>
    <property type="evidence" value="ECO:0007669"/>
    <property type="project" value="UniProtKB-ARBA"/>
</dbReference>
<keyword evidence="9" id="KW-0418">Kinase</keyword>
<keyword evidence="11 16" id="KW-1133">Transmembrane helix</keyword>
<dbReference type="EMBL" id="BLKZ01000001">
    <property type="protein sequence ID" value="GFG91113.1"/>
    <property type="molecule type" value="Genomic_DNA"/>
</dbReference>
<evidence type="ECO:0000256" key="11">
    <source>
        <dbReference type="ARBA" id="ARBA00022989"/>
    </source>
</evidence>
<keyword evidence="4" id="KW-0723">Serine/threonine-protein kinase</keyword>
<evidence type="ECO:0000313" key="19">
    <source>
        <dbReference type="Proteomes" id="UP000465360"/>
    </source>
</evidence>
<dbReference type="PROSITE" id="PS50011">
    <property type="entry name" value="PROTEIN_KINASE_DOM"/>
    <property type="match status" value="1"/>
</dbReference>
<evidence type="ECO:0000256" key="1">
    <source>
        <dbReference type="ARBA" id="ARBA00004162"/>
    </source>
</evidence>
<protein>
    <recommendedName>
        <fullName evidence="2">non-specific serine/threonine protein kinase</fullName>
        <ecNumber evidence="2">2.7.11.1</ecNumber>
    </recommendedName>
</protein>
<feature type="transmembrane region" description="Helical" evidence="16">
    <location>
        <begin position="358"/>
        <end position="379"/>
    </location>
</feature>
<dbReference type="RefSeq" id="WP_240355489.1">
    <property type="nucleotide sequence ID" value="NZ_BLKZ01000001.1"/>
</dbReference>
<evidence type="ECO:0000256" key="15">
    <source>
        <dbReference type="SAM" id="MobiDB-lite"/>
    </source>
</evidence>
<feature type="region of interest" description="Disordered" evidence="15">
    <location>
        <begin position="274"/>
        <end position="351"/>
    </location>
</feature>
<keyword evidence="8 14" id="KW-0547">Nucleotide-binding</keyword>
<dbReference type="Pfam" id="PF01436">
    <property type="entry name" value="NHL"/>
    <property type="match status" value="1"/>
</dbReference>
<dbReference type="PANTHER" id="PTHR43289">
    <property type="entry name" value="MITOGEN-ACTIVATED PROTEIN KINASE KINASE KINASE 20-RELATED"/>
    <property type="match status" value="1"/>
</dbReference>
<dbReference type="FunFam" id="1.10.510.10:FF:000021">
    <property type="entry name" value="Serine/threonine protein kinase"/>
    <property type="match status" value="1"/>
</dbReference>
<gene>
    <name evidence="18" type="ORF">MBOU_31550</name>
</gene>
<evidence type="ECO:0000256" key="8">
    <source>
        <dbReference type="ARBA" id="ARBA00022741"/>
    </source>
</evidence>
<evidence type="ECO:0000256" key="9">
    <source>
        <dbReference type="ARBA" id="ARBA00022777"/>
    </source>
</evidence>
<dbReference type="Gene3D" id="1.10.510.10">
    <property type="entry name" value="Transferase(Phosphotransferase) domain 1"/>
    <property type="match status" value="1"/>
</dbReference>
<keyword evidence="19" id="KW-1185">Reference proteome</keyword>
<feature type="binding site" evidence="14">
    <location>
        <position position="41"/>
    </location>
    <ligand>
        <name>ATP</name>
        <dbReference type="ChEBI" id="CHEBI:30616"/>
    </ligand>
</feature>
<feature type="repeat" description="NHL" evidence="13">
    <location>
        <begin position="592"/>
        <end position="632"/>
    </location>
</feature>
<dbReference type="GO" id="GO:0004674">
    <property type="term" value="F:protein serine/threonine kinase activity"/>
    <property type="evidence" value="ECO:0007669"/>
    <property type="project" value="UniProtKB-KW"/>
</dbReference>
<keyword evidence="12 16" id="KW-0472">Membrane</keyword>
<accession>A0A7I9YRG8</accession>
<evidence type="ECO:0000313" key="18">
    <source>
        <dbReference type="EMBL" id="GFG91113.1"/>
    </source>
</evidence>
<evidence type="ECO:0000256" key="16">
    <source>
        <dbReference type="SAM" id="Phobius"/>
    </source>
</evidence>
<dbReference type="InterPro" id="IPR000719">
    <property type="entry name" value="Prot_kinase_dom"/>
</dbReference>
<comment type="subcellular location">
    <subcellularLocation>
        <location evidence="1">Cell membrane</location>
        <topology evidence="1">Single-pass membrane protein</topology>
    </subcellularLocation>
</comment>
<organism evidence="18 19">
    <name type="scientific">Mycobacterium bourgelatii</name>
    <dbReference type="NCBI Taxonomy" id="1273442"/>
    <lineage>
        <taxon>Bacteria</taxon>
        <taxon>Bacillati</taxon>
        <taxon>Actinomycetota</taxon>
        <taxon>Actinomycetes</taxon>
        <taxon>Mycobacteriales</taxon>
        <taxon>Mycobacteriaceae</taxon>
        <taxon>Mycobacterium</taxon>
    </lineage>
</organism>
<evidence type="ECO:0000256" key="13">
    <source>
        <dbReference type="PROSITE-ProRule" id="PRU00504"/>
    </source>
</evidence>
<dbReference type="PANTHER" id="PTHR43289:SF6">
    <property type="entry name" value="SERINE_THREONINE-PROTEIN KINASE NEKL-3"/>
    <property type="match status" value="1"/>
</dbReference>
<keyword evidence="6 16" id="KW-0812">Transmembrane</keyword>
<dbReference type="PROSITE" id="PS00107">
    <property type="entry name" value="PROTEIN_KINASE_ATP"/>
    <property type="match status" value="1"/>
</dbReference>
<dbReference type="Gene3D" id="3.30.200.20">
    <property type="entry name" value="Phosphorylase Kinase, domain 1"/>
    <property type="match status" value="1"/>
</dbReference>
<evidence type="ECO:0000256" key="6">
    <source>
        <dbReference type="ARBA" id="ARBA00022692"/>
    </source>
</evidence>
<dbReference type="SMART" id="SM00220">
    <property type="entry name" value="S_TKc"/>
    <property type="match status" value="1"/>
</dbReference>
<keyword evidence="5" id="KW-0808">Transferase</keyword>
<feature type="compositionally biased region" description="Pro residues" evidence="15">
    <location>
        <begin position="276"/>
        <end position="298"/>
    </location>
</feature>
<dbReference type="InterPro" id="IPR011042">
    <property type="entry name" value="6-blade_b-propeller_TolB-like"/>
</dbReference>